<dbReference type="RefSeq" id="WP_344605211.1">
    <property type="nucleotide sequence ID" value="NZ_BAAAHE010000019.1"/>
</dbReference>
<feature type="DNA-binding region" description="H-T-H motif" evidence="4">
    <location>
        <begin position="40"/>
        <end position="59"/>
    </location>
</feature>
<evidence type="ECO:0000256" key="4">
    <source>
        <dbReference type="PROSITE-ProRule" id="PRU00335"/>
    </source>
</evidence>
<evidence type="ECO:0000256" key="3">
    <source>
        <dbReference type="ARBA" id="ARBA00023163"/>
    </source>
</evidence>
<sequence>MPQATRSPSARVLRRQQRTRAELTRAAARIIATKGVEGLRLREVTDEADVGFGSFYHYFESKEELVEAVVSDLAGAASAALGAQLAGYSDPAEAVCVAHRWLVRAAVEDPVGARLLVQLDHADVRLQERLLPLGVALMETGITSGRFRPTDSPATTVSYLVGATLALMRAVLEGRVGPEAESQAAVVMLQALGLDAADANELAYRDLPSAALVDLSEQTLSN</sequence>
<dbReference type="SUPFAM" id="SSF46689">
    <property type="entry name" value="Homeodomain-like"/>
    <property type="match status" value="1"/>
</dbReference>
<dbReference type="Pfam" id="PF00440">
    <property type="entry name" value="TetR_N"/>
    <property type="match status" value="1"/>
</dbReference>
<evidence type="ECO:0000256" key="2">
    <source>
        <dbReference type="ARBA" id="ARBA00023125"/>
    </source>
</evidence>
<dbReference type="InterPro" id="IPR049513">
    <property type="entry name" value="TetR_C_40"/>
</dbReference>
<evidence type="ECO:0000313" key="6">
    <source>
        <dbReference type="EMBL" id="GAA0621490.1"/>
    </source>
</evidence>
<dbReference type="Pfam" id="PF21306">
    <property type="entry name" value="TetR_C_40"/>
    <property type="match status" value="1"/>
</dbReference>
<dbReference type="PANTHER" id="PTHR30055">
    <property type="entry name" value="HTH-TYPE TRANSCRIPTIONAL REGULATOR RUTR"/>
    <property type="match status" value="1"/>
</dbReference>
<reference evidence="6 7" key="1">
    <citation type="journal article" date="2019" name="Int. J. Syst. Evol. Microbiol.">
        <title>The Global Catalogue of Microorganisms (GCM) 10K type strain sequencing project: providing services to taxonomists for standard genome sequencing and annotation.</title>
        <authorList>
            <consortium name="The Broad Institute Genomics Platform"/>
            <consortium name="The Broad Institute Genome Sequencing Center for Infectious Disease"/>
            <person name="Wu L."/>
            <person name="Ma J."/>
        </authorList>
    </citation>
    <scope>NUCLEOTIDE SEQUENCE [LARGE SCALE GENOMIC DNA]</scope>
    <source>
        <strain evidence="6 7">JCM 10671</strain>
    </source>
</reference>
<gene>
    <name evidence="6" type="ORF">GCM10009547_25270</name>
</gene>
<dbReference type="InterPro" id="IPR001647">
    <property type="entry name" value="HTH_TetR"/>
</dbReference>
<protein>
    <submittedName>
        <fullName evidence="6">TetR/AcrR family transcriptional regulator</fullName>
    </submittedName>
</protein>
<evidence type="ECO:0000313" key="7">
    <source>
        <dbReference type="Proteomes" id="UP001500957"/>
    </source>
</evidence>
<accession>A0ABN1GWD5</accession>
<dbReference type="PRINTS" id="PR00455">
    <property type="entry name" value="HTHTETR"/>
</dbReference>
<dbReference type="Proteomes" id="UP001500957">
    <property type="component" value="Unassembled WGS sequence"/>
</dbReference>
<dbReference type="InterPro" id="IPR009057">
    <property type="entry name" value="Homeodomain-like_sf"/>
</dbReference>
<evidence type="ECO:0000256" key="1">
    <source>
        <dbReference type="ARBA" id="ARBA00023015"/>
    </source>
</evidence>
<dbReference type="PROSITE" id="PS50977">
    <property type="entry name" value="HTH_TETR_2"/>
    <property type="match status" value="1"/>
</dbReference>
<organism evidence="6 7">
    <name type="scientific">Sporichthya brevicatena</name>
    <dbReference type="NCBI Taxonomy" id="171442"/>
    <lineage>
        <taxon>Bacteria</taxon>
        <taxon>Bacillati</taxon>
        <taxon>Actinomycetota</taxon>
        <taxon>Actinomycetes</taxon>
        <taxon>Sporichthyales</taxon>
        <taxon>Sporichthyaceae</taxon>
        <taxon>Sporichthya</taxon>
    </lineage>
</organism>
<proteinExistence type="predicted"/>
<keyword evidence="3" id="KW-0804">Transcription</keyword>
<keyword evidence="7" id="KW-1185">Reference proteome</keyword>
<comment type="caution">
    <text evidence="6">The sequence shown here is derived from an EMBL/GenBank/DDBJ whole genome shotgun (WGS) entry which is preliminary data.</text>
</comment>
<feature type="domain" description="HTH tetR-type" evidence="5">
    <location>
        <begin position="17"/>
        <end position="77"/>
    </location>
</feature>
<keyword evidence="1" id="KW-0805">Transcription regulation</keyword>
<dbReference type="InterPro" id="IPR050109">
    <property type="entry name" value="HTH-type_TetR-like_transc_reg"/>
</dbReference>
<dbReference type="EMBL" id="BAAAHE010000019">
    <property type="protein sequence ID" value="GAA0621490.1"/>
    <property type="molecule type" value="Genomic_DNA"/>
</dbReference>
<keyword evidence="2 4" id="KW-0238">DNA-binding</keyword>
<dbReference type="Gene3D" id="1.10.357.10">
    <property type="entry name" value="Tetracycline Repressor, domain 2"/>
    <property type="match status" value="1"/>
</dbReference>
<evidence type="ECO:0000259" key="5">
    <source>
        <dbReference type="PROSITE" id="PS50977"/>
    </source>
</evidence>
<dbReference type="PANTHER" id="PTHR30055:SF234">
    <property type="entry name" value="HTH-TYPE TRANSCRIPTIONAL REGULATOR BETI"/>
    <property type="match status" value="1"/>
</dbReference>
<name>A0ABN1GWD5_9ACTN</name>